<name>A0A1L9P1C4_9RHOB</name>
<organism evidence="5 6">
    <name type="scientific">Planktotalea frisia</name>
    <dbReference type="NCBI Taxonomy" id="696762"/>
    <lineage>
        <taxon>Bacteria</taxon>
        <taxon>Pseudomonadati</taxon>
        <taxon>Pseudomonadota</taxon>
        <taxon>Alphaproteobacteria</taxon>
        <taxon>Rhodobacterales</taxon>
        <taxon>Paracoccaceae</taxon>
        <taxon>Planktotalea</taxon>
    </lineage>
</organism>
<dbReference type="Gene3D" id="3.30.450.80">
    <property type="entry name" value="Transcription factor LuxR-like, autoinducer-binding domain"/>
    <property type="match status" value="1"/>
</dbReference>
<dbReference type="AlphaFoldDB" id="A0A1L9P1C4"/>
<keyword evidence="2" id="KW-0238">DNA-binding</keyword>
<dbReference type="Pfam" id="PF00196">
    <property type="entry name" value="GerE"/>
    <property type="match status" value="1"/>
</dbReference>
<dbReference type="InterPro" id="IPR036388">
    <property type="entry name" value="WH-like_DNA-bd_sf"/>
</dbReference>
<keyword evidence="6" id="KW-1185">Reference proteome</keyword>
<gene>
    <name evidence="5" type="primary">sdiA</name>
    <name evidence="5" type="ORF">PFRI_04550</name>
</gene>
<accession>A0A1L9P1C4</accession>
<evidence type="ECO:0000259" key="4">
    <source>
        <dbReference type="PROSITE" id="PS50043"/>
    </source>
</evidence>
<dbReference type="PRINTS" id="PR00038">
    <property type="entry name" value="HTHLUXR"/>
</dbReference>
<dbReference type="GO" id="GO:0003677">
    <property type="term" value="F:DNA binding"/>
    <property type="evidence" value="ECO:0007669"/>
    <property type="project" value="UniProtKB-KW"/>
</dbReference>
<reference evidence="5 6" key="1">
    <citation type="submission" date="2016-10" db="EMBL/GenBank/DDBJ databases">
        <title>Genome sequence of Planktotalea frisia SH6-1.</title>
        <authorList>
            <person name="Poehlein A."/>
            <person name="Bakenhus I."/>
            <person name="Voget S."/>
            <person name="Brinkhoff T."/>
            <person name="Simon M."/>
        </authorList>
    </citation>
    <scope>NUCLEOTIDE SEQUENCE [LARGE SCALE GENOMIC DNA]</scope>
    <source>
        <strain evidence="5 6">SH6-1</strain>
    </source>
</reference>
<feature type="domain" description="HTH luxR-type" evidence="4">
    <location>
        <begin position="166"/>
        <end position="231"/>
    </location>
</feature>
<comment type="caution">
    <text evidence="5">The sequence shown here is derived from an EMBL/GenBank/DDBJ whole genome shotgun (WGS) entry which is preliminary data.</text>
</comment>
<evidence type="ECO:0000256" key="1">
    <source>
        <dbReference type="ARBA" id="ARBA00023015"/>
    </source>
</evidence>
<dbReference type="SMART" id="SM00421">
    <property type="entry name" value="HTH_LUXR"/>
    <property type="match status" value="1"/>
</dbReference>
<evidence type="ECO:0000256" key="2">
    <source>
        <dbReference type="ARBA" id="ARBA00023125"/>
    </source>
</evidence>
<dbReference type="STRING" id="696762.PFRI_04550"/>
<sequence length="235" mass="26536">MQRLDKIMLQIHEAETSQELWDVVATYFRSIGVTMASYYTTQTHGKEPVVRREGFPETWNCKYLEENLVQIDPVPELASRSAKPFYWHELEDIAPSTEDAQRYLSLLKQANIGDGLVFYVFGPAMRNAYVALGFGPERLELSSQSIWAFQCVAQAGHLRACVLRADETAAVELSKREHEILRWLARGKSNSVIASILSVSPHTIDAHVRRIYTKLDVNDRTSAVIRGIGSGLIKI</sequence>
<proteinExistence type="predicted"/>
<dbReference type="SUPFAM" id="SSF46894">
    <property type="entry name" value="C-terminal effector domain of the bipartite response regulators"/>
    <property type="match status" value="1"/>
</dbReference>
<evidence type="ECO:0000313" key="5">
    <source>
        <dbReference type="EMBL" id="OJI95292.1"/>
    </source>
</evidence>
<dbReference type="Proteomes" id="UP000184514">
    <property type="component" value="Unassembled WGS sequence"/>
</dbReference>
<protein>
    <submittedName>
        <fullName evidence="5">Regulatory protein SdiA</fullName>
    </submittedName>
</protein>
<dbReference type="InterPro" id="IPR016032">
    <property type="entry name" value="Sig_transdc_resp-reg_C-effctor"/>
</dbReference>
<dbReference type="GO" id="GO:0006355">
    <property type="term" value="P:regulation of DNA-templated transcription"/>
    <property type="evidence" value="ECO:0007669"/>
    <property type="project" value="InterPro"/>
</dbReference>
<dbReference type="SUPFAM" id="SSF75516">
    <property type="entry name" value="Pheromone-binding domain of LuxR-like quorum-sensing transcription factors"/>
    <property type="match status" value="1"/>
</dbReference>
<dbReference type="Pfam" id="PF03472">
    <property type="entry name" value="Autoind_bind"/>
    <property type="match status" value="1"/>
</dbReference>
<dbReference type="InterPro" id="IPR005143">
    <property type="entry name" value="TF_LuxR_autoind-bd_dom"/>
</dbReference>
<keyword evidence="1" id="KW-0805">Transcription regulation</keyword>
<dbReference type="PROSITE" id="PS00622">
    <property type="entry name" value="HTH_LUXR_1"/>
    <property type="match status" value="1"/>
</dbReference>
<dbReference type="CDD" id="cd06170">
    <property type="entry name" value="LuxR_C_like"/>
    <property type="match status" value="1"/>
</dbReference>
<dbReference type="InterPro" id="IPR036693">
    <property type="entry name" value="TF_LuxR_autoind-bd_dom_sf"/>
</dbReference>
<dbReference type="PANTHER" id="PTHR44688:SF16">
    <property type="entry name" value="DNA-BINDING TRANSCRIPTIONAL ACTIVATOR DEVR_DOSR"/>
    <property type="match status" value="1"/>
</dbReference>
<dbReference type="PANTHER" id="PTHR44688">
    <property type="entry name" value="DNA-BINDING TRANSCRIPTIONAL ACTIVATOR DEVR_DOSR"/>
    <property type="match status" value="1"/>
</dbReference>
<dbReference type="PROSITE" id="PS50043">
    <property type="entry name" value="HTH_LUXR_2"/>
    <property type="match status" value="1"/>
</dbReference>
<dbReference type="EMBL" id="MLCB01000035">
    <property type="protein sequence ID" value="OJI95292.1"/>
    <property type="molecule type" value="Genomic_DNA"/>
</dbReference>
<dbReference type="InterPro" id="IPR000792">
    <property type="entry name" value="Tscrpt_reg_LuxR_C"/>
</dbReference>
<evidence type="ECO:0000313" key="6">
    <source>
        <dbReference type="Proteomes" id="UP000184514"/>
    </source>
</evidence>
<keyword evidence="3" id="KW-0804">Transcription</keyword>
<evidence type="ECO:0000256" key="3">
    <source>
        <dbReference type="ARBA" id="ARBA00023163"/>
    </source>
</evidence>
<dbReference type="Gene3D" id="1.10.10.10">
    <property type="entry name" value="Winged helix-like DNA-binding domain superfamily/Winged helix DNA-binding domain"/>
    <property type="match status" value="1"/>
</dbReference>